<accession>A0A9Q2ZKK8</accession>
<evidence type="ECO:0000313" key="1">
    <source>
        <dbReference type="EMBL" id="MBT1541926.1"/>
    </source>
</evidence>
<dbReference type="Proteomes" id="UP000709437">
    <property type="component" value="Unassembled WGS sequence"/>
</dbReference>
<reference evidence="1" key="1">
    <citation type="submission" date="2021-05" db="EMBL/GenBank/DDBJ databases">
        <title>Whole genome sequence of Curtobacterium flaccumfaciens pv. flaccumfaciens strain CFBP 3417.</title>
        <authorList>
            <person name="Osdaghi E."/>
            <person name="Taghouti G."/>
            <person name="Portier P."/>
            <person name="Fazliarab A."/>
            <person name="Taghavi S.M."/>
            <person name="Briand M."/>
            <person name="Le-Saux M."/>
            <person name="Jacques M.-A."/>
        </authorList>
    </citation>
    <scope>NUCLEOTIDE SEQUENCE</scope>
    <source>
        <strain evidence="1">CFBP 3417</strain>
    </source>
</reference>
<protein>
    <submittedName>
        <fullName evidence="1">Uncharacterized protein</fullName>
    </submittedName>
</protein>
<comment type="caution">
    <text evidence="1">The sequence shown here is derived from an EMBL/GenBank/DDBJ whole genome shotgun (WGS) entry which is preliminary data.</text>
</comment>
<gene>
    <name evidence="1" type="ORF">KK103_09150</name>
</gene>
<dbReference type="AlphaFoldDB" id="A0A9Q2ZKK8"/>
<organism evidence="1 2">
    <name type="scientific">Curtobacterium flaccumfaciens pv. flaccumfaciens</name>
    <dbReference type="NCBI Taxonomy" id="138532"/>
    <lineage>
        <taxon>Bacteria</taxon>
        <taxon>Bacillati</taxon>
        <taxon>Actinomycetota</taxon>
        <taxon>Actinomycetes</taxon>
        <taxon>Micrococcales</taxon>
        <taxon>Microbacteriaceae</taxon>
        <taxon>Curtobacterium</taxon>
    </lineage>
</organism>
<sequence>MAGRRGGVPRPIRSTEYTIVFGTRGAEQGWRDVVAVQRNAVAAAWDRLTTDPLTEDLSCHALRGELGVVRHSGREWVRRQFELKRGARIWFTVDVDDWVVCITDVHTHHPNQTK</sequence>
<name>A0A9Q2ZKK8_9MICO</name>
<dbReference type="RefSeq" id="WP_042537546.1">
    <property type="nucleotide sequence ID" value="NZ_JAHEWX010000009.1"/>
</dbReference>
<proteinExistence type="predicted"/>
<evidence type="ECO:0000313" key="2">
    <source>
        <dbReference type="Proteomes" id="UP000709437"/>
    </source>
</evidence>
<dbReference type="EMBL" id="JAHEWX010000009">
    <property type="protein sequence ID" value="MBT1541926.1"/>
    <property type="molecule type" value="Genomic_DNA"/>
</dbReference>